<name>A0A2N3Y784_SACSN</name>
<dbReference type="PANTHER" id="PTHR35007">
    <property type="entry name" value="INTEGRAL MEMBRANE PROTEIN-RELATED"/>
    <property type="match status" value="1"/>
</dbReference>
<comment type="caution">
    <text evidence="2">The sequence shown here is derived from an EMBL/GenBank/DDBJ whole genome shotgun (WGS) entry which is preliminary data.</text>
</comment>
<evidence type="ECO:0000256" key="1">
    <source>
        <dbReference type="SAM" id="Phobius"/>
    </source>
</evidence>
<keyword evidence="1" id="KW-0472">Membrane</keyword>
<proteinExistence type="predicted"/>
<feature type="transmembrane region" description="Helical" evidence="1">
    <location>
        <begin position="271"/>
        <end position="291"/>
    </location>
</feature>
<reference evidence="2" key="1">
    <citation type="submission" date="2017-12" db="EMBL/GenBank/DDBJ databases">
        <title>Sequencing the genomes of 1000 Actinobacteria strains.</title>
        <authorList>
            <person name="Klenk H.-P."/>
        </authorList>
    </citation>
    <scope>NUCLEOTIDE SEQUENCE [LARGE SCALE GENOMIC DNA]</scope>
    <source>
        <strain evidence="2">DSM 44228</strain>
    </source>
</reference>
<dbReference type="Proteomes" id="UP000233786">
    <property type="component" value="Unassembled WGS sequence"/>
</dbReference>
<sequence length="297" mass="31160">MNPVLQIAAGLGAMLGLGLAAGVRVVAGPAPMDLAAAVRHLTTRTRPAVGWKARRAGLLARVTELAHRARHPWLGIPVHDLDLLDRAPAGYVAARVRWAAASLTAAAVLALSATVVGVVFPLGVSMLMVCAVGGVGAMVPVWQIRDQAAQAREDGRRALAVYLELIAQQRAAGHAPGPALREAAGVGEHWLFTRLHRTLTHAEHSGHSPWDALRDLGERIRVRELVAVADLAATAADGAAISTSLTTQAASLRATDISADKADANTRTERLTLPVTALMLGFLLLVLYPAIVRLLTG</sequence>
<keyword evidence="1" id="KW-0812">Transmembrane</keyword>
<organism evidence="2 3">
    <name type="scientific">Saccharopolyspora spinosa</name>
    <dbReference type="NCBI Taxonomy" id="60894"/>
    <lineage>
        <taxon>Bacteria</taxon>
        <taxon>Bacillati</taxon>
        <taxon>Actinomycetota</taxon>
        <taxon>Actinomycetes</taxon>
        <taxon>Pseudonocardiales</taxon>
        <taxon>Pseudonocardiaceae</taxon>
        <taxon>Saccharopolyspora</taxon>
    </lineage>
</organism>
<feature type="transmembrane region" description="Helical" evidence="1">
    <location>
        <begin position="118"/>
        <end position="142"/>
    </location>
</feature>
<dbReference type="RefSeq" id="WP_010310284.1">
    <property type="nucleotide sequence ID" value="NZ_CP061007.1"/>
</dbReference>
<evidence type="ECO:0000313" key="2">
    <source>
        <dbReference type="EMBL" id="PKW18760.1"/>
    </source>
</evidence>
<protein>
    <recommendedName>
        <fullName evidence="4">Flp pilus assembly protein TadB</fullName>
    </recommendedName>
</protein>
<dbReference type="EMBL" id="PJNB01000001">
    <property type="protein sequence ID" value="PKW18760.1"/>
    <property type="molecule type" value="Genomic_DNA"/>
</dbReference>
<gene>
    <name evidence="2" type="ORF">A8926_6888</name>
</gene>
<keyword evidence="1" id="KW-1133">Transmembrane helix</keyword>
<accession>A0A2N3Y784</accession>
<dbReference type="OrthoDB" id="5243064at2"/>
<evidence type="ECO:0008006" key="4">
    <source>
        <dbReference type="Google" id="ProtNLM"/>
    </source>
</evidence>
<dbReference type="AlphaFoldDB" id="A0A2N3Y784"/>
<dbReference type="STRING" id="994479.GCA_000194155_04909"/>
<evidence type="ECO:0000313" key="3">
    <source>
        <dbReference type="Proteomes" id="UP000233786"/>
    </source>
</evidence>
<dbReference type="PANTHER" id="PTHR35007:SF1">
    <property type="entry name" value="PILUS ASSEMBLY PROTEIN"/>
    <property type="match status" value="1"/>
</dbReference>
<keyword evidence="3" id="KW-1185">Reference proteome</keyword>